<feature type="region of interest" description="Disordered" evidence="1">
    <location>
        <begin position="107"/>
        <end position="131"/>
    </location>
</feature>
<evidence type="ECO:0000313" key="3">
    <source>
        <dbReference type="Proteomes" id="UP000242205"/>
    </source>
</evidence>
<dbReference type="Gene3D" id="1.10.10.10">
    <property type="entry name" value="Winged helix-like DNA-binding domain superfamily/Winged helix DNA-binding domain"/>
    <property type="match status" value="1"/>
</dbReference>
<dbReference type="Proteomes" id="UP000242205">
    <property type="component" value="Chromosome"/>
</dbReference>
<dbReference type="RefSeq" id="WP_102247944.1">
    <property type="nucleotide sequence ID" value="NZ_CP025682.1"/>
</dbReference>
<protein>
    <submittedName>
        <fullName evidence="2">Uncharacterized protein</fullName>
    </submittedName>
</protein>
<dbReference type="KEGG" id="atw:C0099_13735"/>
<feature type="region of interest" description="Disordered" evidence="1">
    <location>
        <begin position="203"/>
        <end position="230"/>
    </location>
</feature>
<dbReference type="InterPro" id="IPR036388">
    <property type="entry name" value="WH-like_DNA-bd_sf"/>
</dbReference>
<proteinExistence type="predicted"/>
<dbReference type="EMBL" id="CP025682">
    <property type="protein sequence ID" value="AUN95899.1"/>
    <property type="molecule type" value="Genomic_DNA"/>
</dbReference>
<dbReference type="AlphaFoldDB" id="A0A2I6S9I1"/>
<sequence>MNAPAVVSADLPDRILAAIGRASSQHPVRADEVRAKLDVGAAEFEPALEALAAECRINTAQIQRRGDAAPWLAIWPTGVQLPSAGWTGKSHRALFVRQAPIVPALRAASAPRTRATAPTPKQEEPAMHKHKRGEMSARALAVLRAAGEPLTVAEVAERIDSSVENTRQLIYRLVDKGQVEKVGERQGLGGSAHCFRATEALPEETPAPPPQVVQPAAETAPDKAPATEATERVTSRLQFSLWDDGRLCIHDADQIIQIFPDDTARLARLLGVPAHTDYPLKGA</sequence>
<evidence type="ECO:0000313" key="2">
    <source>
        <dbReference type="EMBL" id="AUN95899.1"/>
    </source>
</evidence>
<feature type="compositionally biased region" description="Low complexity" evidence="1">
    <location>
        <begin position="107"/>
        <end position="120"/>
    </location>
</feature>
<accession>A0A2I6S9I1</accession>
<dbReference type="InterPro" id="IPR036390">
    <property type="entry name" value="WH_DNA-bd_sf"/>
</dbReference>
<keyword evidence="3" id="KW-1185">Reference proteome</keyword>
<name>A0A2I6S9I1_9RHOO</name>
<reference evidence="2 3" key="1">
    <citation type="submission" date="2018-01" db="EMBL/GenBank/DDBJ databases">
        <authorList>
            <person name="Fu G.-Y."/>
        </authorList>
    </citation>
    <scope>NUCLEOTIDE SEQUENCE [LARGE SCALE GENOMIC DNA]</scope>
    <source>
        <strain evidence="2 3">SY39</strain>
    </source>
</reference>
<gene>
    <name evidence="2" type="ORF">C0099_13735</name>
</gene>
<dbReference type="OrthoDB" id="8527988at2"/>
<organism evidence="2 3">
    <name type="scientific">Pseudazoarcus pumilus</name>
    <dbReference type="NCBI Taxonomy" id="2067960"/>
    <lineage>
        <taxon>Bacteria</taxon>
        <taxon>Pseudomonadati</taxon>
        <taxon>Pseudomonadota</taxon>
        <taxon>Betaproteobacteria</taxon>
        <taxon>Rhodocyclales</taxon>
        <taxon>Zoogloeaceae</taxon>
        <taxon>Pseudazoarcus</taxon>
    </lineage>
</organism>
<evidence type="ECO:0000256" key="1">
    <source>
        <dbReference type="SAM" id="MobiDB-lite"/>
    </source>
</evidence>
<dbReference type="SUPFAM" id="SSF46785">
    <property type="entry name" value="Winged helix' DNA-binding domain"/>
    <property type="match status" value="1"/>
</dbReference>